<dbReference type="InterPro" id="IPR012337">
    <property type="entry name" value="RNaseH-like_sf"/>
</dbReference>
<gene>
    <name evidence="15" type="ORF">UW78_C0011G0002</name>
</gene>
<keyword evidence="11" id="KW-0464">Manganese</keyword>
<dbReference type="EC" id="3.1.26.4" evidence="13"/>
<dbReference type="PANTHER" id="PTHR10954">
    <property type="entry name" value="RIBONUCLEASE H2 SUBUNIT A"/>
    <property type="match status" value="1"/>
</dbReference>
<evidence type="ECO:0000256" key="3">
    <source>
        <dbReference type="ARBA" id="ARBA00004065"/>
    </source>
</evidence>
<comment type="subcellular location">
    <subcellularLocation>
        <location evidence="4">Cytoplasm</location>
    </subcellularLocation>
</comment>
<evidence type="ECO:0000313" key="16">
    <source>
        <dbReference type="Proteomes" id="UP000034595"/>
    </source>
</evidence>
<sequence length="247" mass="27926">MKDFCSDGVLIWDEYTSQRKRNRVGTGYRFWVLVCYDKGVKKIPVQYLIGVDEVGRGPLAGPVAVGAVCVHIKHQKILEKWGRGFRDSKKLSARGREEWMVKIKKAEEDGFLEYSVAFVSSRVIDKKGIAPSIRTALFQSLTSLEKSKIQPQISRVLLDGGLRAPVAYEDQKTIIKGDEKELVIALASIVAKVTRDAYMIKLGKKFPAYGFEKHKGYGTRAHYTAIKKHGITSHHRKSFLKKKKERG</sequence>
<evidence type="ECO:0000256" key="7">
    <source>
        <dbReference type="ARBA" id="ARBA00022722"/>
    </source>
</evidence>
<dbReference type="InterPro" id="IPR022898">
    <property type="entry name" value="RNase_HII"/>
</dbReference>
<dbReference type="GO" id="GO:0032299">
    <property type="term" value="C:ribonuclease H2 complex"/>
    <property type="evidence" value="ECO:0007669"/>
    <property type="project" value="TreeGrafter"/>
</dbReference>
<keyword evidence="9 12" id="KW-0255">Endonuclease</keyword>
<dbReference type="PANTHER" id="PTHR10954:SF18">
    <property type="entry name" value="RIBONUCLEASE HII"/>
    <property type="match status" value="1"/>
</dbReference>
<dbReference type="GO" id="GO:0004523">
    <property type="term" value="F:RNA-DNA hybrid ribonuclease activity"/>
    <property type="evidence" value="ECO:0007669"/>
    <property type="project" value="UniProtKB-UniRule"/>
</dbReference>
<keyword evidence="8 12" id="KW-0479">Metal-binding</keyword>
<dbReference type="GO" id="GO:0043137">
    <property type="term" value="P:DNA replication, removal of RNA primer"/>
    <property type="evidence" value="ECO:0007669"/>
    <property type="project" value="TreeGrafter"/>
</dbReference>
<accession>A0A0G1KC88</accession>
<evidence type="ECO:0000256" key="5">
    <source>
        <dbReference type="ARBA" id="ARBA00007383"/>
    </source>
</evidence>
<keyword evidence="6" id="KW-0963">Cytoplasm</keyword>
<dbReference type="Proteomes" id="UP000034595">
    <property type="component" value="Unassembled WGS sequence"/>
</dbReference>
<dbReference type="InterPro" id="IPR036397">
    <property type="entry name" value="RNaseH_sf"/>
</dbReference>
<dbReference type="AlphaFoldDB" id="A0A0G1KC88"/>
<dbReference type="NCBIfam" id="NF000595">
    <property type="entry name" value="PRK00015.1-3"/>
    <property type="match status" value="1"/>
</dbReference>
<evidence type="ECO:0000256" key="9">
    <source>
        <dbReference type="ARBA" id="ARBA00022759"/>
    </source>
</evidence>
<evidence type="ECO:0000256" key="11">
    <source>
        <dbReference type="ARBA" id="ARBA00023211"/>
    </source>
</evidence>
<dbReference type="GO" id="GO:0005737">
    <property type="term" value="C:cytoplasm"/>
    <property type="evidence" value="ECO:0007669"/>
    <property type="project" value="UniProtKB-SubCell"/>
</dbReference>
<dbReference type="GO" id="GO:0006298">
    <property type="term" value="P:mismatch repair"/>
    <property type="evidence" value="ECO:0007669"/>
    <property type="project" value="TreeGrafter"/>
</dbReference>
<evidence type="ECO:0000256" key="6">
    <source>
        <dbReference type="ARBA" id="ARBA00022490"/>
    </source>
</evidence>
<dbReference type="GO" id="GO:0046872">
    <property type="term" value="F:metal ion binding"/>
    <property type="evidence" value="ECO:0007669"/>
    <property type="project" value="UniProtKB-KW"/>
</dbReference>
<name>A0A0G1KC88_9BACT</name>
<evidence type="ECO:0000256" key="1">
    <source>
        <dbReference type="ARBA" id="ARBA00000077"/>
    </source>
</evidence>
<evidence type="ECO:0000256" key="13">
    <source>
        <dbReference type="RuleBase" id="RU003515"/>
    </source>
</evidence>
<dbReference type="EMBL" id="LCJQ01000011">
    <property type="protein sequence ID" value="KKT81371.1"/>
    <property type="molecule type" value="Genomic_DNA"/>
</dbReference>
<comment type="function">
    <text evidence="3 13">Endonuclease that specifically degrades the RNA of RNA-DNA hybrids.</text>
</comment>
<feature type="binding site" evidence="12">
    <location>
        <position position="159"/>
    </location>
    <ligand>
        <name>a divalent metal cation</name>
        <dbReference type="ChEBI" id="CHEBI:60240"/>
    </ligand>
</feature>
<comment type="cofactor">
    <cofactor evidence="2">
        <name>Mg(2+)</name>
        <dbReference type="ChEBI" id="CHEBI:18420"/>
    </cofactor>
</comment>
<organism evidence="15 16">
    <name type="scientific">Candidatus Azambacteria bacterium GW2011_GWA1_44_9</name>
    <dbReference type="NCBI Taxonomy" id="1618610"/>
    <lineage>
        <taxon>Bacteria</taxon>
        <taxon>Candidatus Azamiibacteriota</taxon>
    </lineage>
</organism>
<feature type="binding site" evidence="12">
    <location>
        <position position="52"/>
    </location>
    <ligand>
        <name>a divalent metal cation</name>
        <dbReference type="ChEBI" id="CHEBI:60240"/>
    </ligand>
</feature>
<evidence type="ECO:0000313" key="15">
    <source>
        <dbReference type="EMBL" id="KKT81371.1"/>
    </source>
</evidence>
<evidence type="ECO:0000256" key="10">
    <source>
        <dbReference type="ARBA" id="ARBA00022801"/>
    </source>
</evidence>
<protein>
    <recommendedName>
        <fullName evidence="13">Ribonuclease</fullName>
        <ecNumber evidence="13">3.1.26.4</ecNumber>
    </recommendedName>
</protein>
<keyword evidence="10 12" id="KW-0378">Hydrolase</keyword>
<comment type="cofactor">
    <cofactor evidence="12">
        <name>Mn(2+)</name>
        <dbReference type="ChEBI" id="CHEBI:29035"/>
    </cofactor>
    <cofactor evidence="12">
        <name>Mg(2+)</name>
        <dbReference type="ChEBI" id="CHEBI:18420"/>
    </cofactor>
    <text evidence="12">Manganese or magnesium. Binds 1 divalent metal ion per monomer in the absence of substrate. May bind a second metal ion after substrate binding.</text>
</comment>
<comment type="catalytic activity">
    <reaction evidence="1 12 13">
        <text>Endonucleolytic cleavage to 5'-phosphomonoester.</text>
        <dbReference type="EC" id="3.1.26.4"/>
    </reaction>
</comment>
<dbReference type="PATRIC" id="fig|1618610.3.peg.484"/>
<evidence type="ECO:0000256" key="2">
    <source>
        <dbReference type="ARBA" id="ARBA00001946"/>
    </source>
</evidence>
<feature type="domain" description="RNase H type-2" evidence="14">
    <location>
        <begin position="46"/>
        <end position="247"/>
    </location>
</feature>
<evidence type="ECO:0000256" key="8">
    <source>
        <dbReference type="ARBA" id="ARBA00022723"/>
    </source>
</evidence>
<dbReference type="Gene3D" id="3.30.420.10">
    <property type="entry name" value="Ribonuclease H-like superfamily/Ribonuclease H"/>
    <property type="match status" value="1"/>
</dbReference>
<dbReference type="SUPFAM" id="SSF53098">
    <property type="entry name" value="Ribonuclease H-like"/>
    <property type="match status" value="1"/>
</dbReference>
<dbReference type="Pfam" id="PF01351">
    <property type="entry name" value="RNase_HII"/>
    <property type="match status" value="1"/>
</dbReference>
<evidence type="ECO:0000256" key="4">
    <source>
        <dbReference type="ARBA" id="ARBA00004496"/>
    </source>
</evidence>
<dbReference type="InterPro" id="IPR001352">
    <property type="entry name" value="RNase_HII/HIII"/>
</dbReference>
<dbReference type="PROSITE" id="PS51975">
    <property type="entry name" value="RNASE_H_2"/>
    <property type="match status" value="1"/>
</dbReference>
<proteinExistence type="inferred from homology"/>
<keyword evidence="7 12" id="KW-0540">Nuclease</keyword>
<comment type="caution">
    <text evidence="15">The sequence shown here is derived from an EMBL/GenBank/DDBJ whole genome shotgun (WGS) entry which is preliminary data.</text>
</comment>
<feature type="binding site" evidence="12">
    <location>
        <position position="53"/>
    </location>
    <ligand>
        <name>a divalent metal cation</name>
        <dbReference type="ChEBI" id="CHEBI:60240"/>
    </ligand>
</feature>
<evidence type="ECO:0000259" key="14">
    <source>
        <dbReference type="PROSITE" id="PS51975"/>
    </source>
</evidence>
<reference evidence="15 16" key="1">
    <citation type="journal article" date="2015" name="Nature">
        <title>rRNA introns, odd ribosomes, and small enigmatic genomes across a large radiation of phyla.</title>
        <authorList>
            <person name="Brown C.T."/>
            <person name="Hug L.A."/>
            <person name="Thomas B.C."/>
            <person name="Sharon I."/>
            <person name="Castelle C.J."/>
            <person name="Singh A."/>
            <person name="Wilkins M.J."/>
            <person name="Williams K.H."/>
            <person name="Banfield J.F."/>
        </authorList>
    </citation>
    <scope>NUCLEOTIDE SEQUENCE [LARGE SCALE GENOMIC DNA]</scope>
</reference>
<dbReference type="CDD" id="cd07182">
    <property type="entry name" value="RNase_HII_bacteria_HII_like"/>
    <property type="match status" value="1"/>
</dbReference>
<dbReference type="InterPro" id="IPR024567">
    <property type="entry name" value="RNase_HII/HIII_dom"/>
</dbReference>
<comment type="similarity">
    <text evidence="5 13">Belongs to the RNase HII family.</text>
</comment>
<evidence type="ECO:0000256" key="12">
    <source>
        <dbReference type="PROSITE-ProRule" id="PRU01319"/>
    </source>
</evidence>
<dbReference type="GO" id="GO:0003723">
    <property type="term" value="F:RNA binding"/>
    <property type="evidence" value="ECO:0007669"/>
    <property type="project" value="UniProtKB-UniRule"/>
</dbReference>